<organism evidence="3 4">
    <name type="scientific">Metabacillus lacus</name>
    <dbReference type="NCBI Taxonomy" id="1983721"/>
    <lineage>
        <taxon>Bacteria</taxon>
        <taxon>Bacillati</taxon>
        <taxon>Bacillota</taxon>
        <taxon>Bacilli</taxon>
        <taxon>Bacillales</taxon>
        <taxon>Bacillaceae</taxon>
        <taxon>Metabacillus</taxon>
    </lineage>
</organism>
<keyword evidence="1" id="KW-0472">Membrane</keyword>
<dbReference type="Gene3D" id="2.40.128.690">
    <property type="entry name" value="YycH protein, domain 3-like"/>
    <property type="match status" value="1"/>
</dbReference>
<dbReference type="GO" id="GO:0016020">
    <property type="term" value="C:membrane"/>
    <property type="evidence" value="ECO:0007669"/>
    <property type="project" value="InterPro"/>
</dbReference>
<reference evidence="3 4" key="1">
    <citation type="submission" date="2019-11" db="EMBL/GenBank/DDBJ databases">
        <title>Bacillus lacus genome.</title>
        <authorList>
            <person name="Allen C.J."/>
            <person name="Newman J.D."/>
        </authorList>
    </citation>
    <scope>NUCLEOTIDE SEQUENCE [LARGE SCALE GENOMIC DNA]</scope>
    <source>
        <strain evidence="3 4">KCTC 33946</strain>
    </source>
</reference>
<dbReference type="Proteomes" id="UP000448867">
    <property type="component" value="Unassembled WGS sequence"/>
</dbReference>
<feature type="domain" description="Regulatory protein YycH-like" evidence="2">
    <location>
        <begin position="45"/>
        <end position="265"/>
    </location>
</feature>
<feature type="transmembrane region" description="Helical" evidence="1">
    <location>
        <begin position="20"/>
        <end position="37"/>
    </location>
</feature>
<evidence type="ECO:0000256" key="1">
    <source>
        <dbReference type="SAM" id="Phobius"/>
    </source>
</evidence>
<gene>
    <name evidence="3" type="ORF">GJU40_14790</name>
</gene>
<protein>
    <submittedName>
        <fullName evidence="3">Transcriptional regulator</fullName>
    </submittedName>
</protein>
<keyword evidence="1" id="KW-1133">Transmembrane helix</keyword>
<dbReference type="OrthoDB" id="2388036at2"/>
<dbReference type="AlphaFoldDB" id="A0A7X2J0Y3"/>
<evidence type="ECO:0000313" key="3">
    <source>
        <dbReference type="EMBL" id="MRX73410.1"/>
    </source>
</evidence>
<keyword evidence="4" id="KW-1185">Reference proteome</keyword>
<proteinExistence type="predicted"/>
<dbReference type="Pfam" id="PF09648">
    <property type="entry name" value="YycI"/>
    <property type="match status" value="1"/>
</dbReference>
<name>A0A7X2J0Y3_9BACI</name>
<sequence length="273" mass="31773">MICLKSLEVIQVDWSKTKTIFIISFLVLDIFLALQFFDKKNSSNYELSKTIPIEERLAAENIKFPNDLSNANQKGSYIKGERKVFSEEDLKELTNQEATTVQNDSIRAELEEPLRLPESNWSTRLNTFVRDSIIFGSEYVYWKRDKEKNQIYYYQEYKGKIIFQNPASNDIGIGLLILNIDSDNQIVSYEQTYMDSIQEVDEQQDILAPIKAIEALYDKRDIRTNSTVTKVELGYYTRYPLSTTQILLPTWHIEVDGKDDYFVNALVGEIIRP</sequence>
<accession>A0A7X2J0Y3</accession>
<evidence type="ECO:0000313" key="4">
    <source>
        <dbReference type="Proteomes" id="UP000448867"/>
    </source>
</evidence>
<dbReference type="InterPro" id="IPR018604">
    <property type="entry name" value="YycI-like"/>
</dbReference>
<evidence type="ECO:0000259" key="2">
    <source>
        <dbReference type="Pfam" id="PF09648"/>
    </source>
</evidence>
<keyword evidence="1" id="KW-0812">Transmembrane</keyword>
<comment type="caution">
    <text evidence="3">The sequence shown here is derived from an EMBL/GenBank/DDBJ whole genome shotgun (WGS) entry which is preliminary data.</text>
</comment>
<dbReference type="EMBL" id="WKKI01000034">
    <property type="protein sequence ID" value="MRX73410.1"/>
    <property type="molecule type" value="Genomic_DNA"/>
</dbReference>